<keyword evidence="2" id="KW-1185">Reference proteome</keyword>
<proteinExistence type="predicted"/>
<name>X6NLM6_RETFI</name>
<gene>
    <name evidence="1" type="ORF">RFI_10502</name>
</gene>
<dbReference type="EMBL" id="ASPP01007734">
    <property type="protein sequence ID" value="ETO26634.1"/>
    <property type="molecule type" value="Genomic_DNA"/>
</dbReference>
<feature type="non-terminal residue" evidence="1">
    <location>
        <position position="200"/>
    </location>
</feature>
<dbReference type="Proteomes" id="UP000023152">
    <property type="component" value="Unassembled WGS sequence"/>
</dbReference>
<evidence type="ECO:0000313" key="2">
    <source>
        <dbReference type="Proteomes" id="UP000023152"/>
    </source>
</evidence>
<accession>X6NLM6</accession>
<sequence>MSKELVDRNKNQYIDLSLFKKSKHWRNVDIVETLDWIKFQKELGVDKTAEEANLTPLKPPPITVKSMMGTGEYERTPVINAGTYTAMMEGNVSTVSNVGNVNNMNNMSNVNNMSNMSNMNNMNSMNNMNNMNVNNGMGSHVPIRGNDANNYSKESWYRKFHGVGRNLELNLETKLTSDLKQSLDSEVSVINNFFFFLKCI</sequence>
<evidence type="ECO:0000313" key="1">
    <source>
        <dbReference type="EMBL" id="ETO26634.1"/>
    </source>
</evidence>
<reference evidence="1 2" key="1">
    <citation type="journal article" date="2013" name="Curr. Biol.">
        <title>The Genome of the Foraminiferan Reticulomyxa filosa.</title>
        <authorList>
            <person name="Glockner G."/>
            <person name="Hulsmann N."/>
            <person name="Schleicher M."/>
            <person name="Noegel A.A."/>
            <person name="Eichinger L."/>
            <person name="Gallinger C."/>
            <person name="Pawlowski J."/>
            <person name="Sierra R."/>
            <person name="Euteneuer U."/>
            <person name="Pillet L."/>
            <person name="Moustafa A."/>
            <person name="Platzer M."/>
            <person name="Groth M."/>
            <person name="Szafranski K."/>
            <person name="Schliwa M."/>
        </authorList>
    </citation>
    <scope>NUCLEOTIDE SEQUENCE [LARGE SCALE GENOMIC DNA]</scope>
</reference>
<organism evidence="1 2">
    <name type="scientific">Reticulomyxa filosa</name>
    <dbReference type="NCBI Taxonomy" id="46433"/>
    <lineage>
        <taxon>Eukaryota</taxon>
        <taxon>Sar</taxon>
        <taxon>Rhizaria</taxon>
        <taxon>Retaria</taxon>
        <taxon>Foraminifera</taxon>
        <taxon>Monothalamids</taxon>
        <taxon>Reticulomyxidae</taxon>
        <taxon>Reticulomyxa</taxon>
    </lineage>
</organism>
<protein>
    <submittedName>
        <fullName evidence="1">NAD(P)H-dependent glutamate synthase</fullName>
    </submittedName>
</protein>
<comment type="caution">
    <text evidence="1">The sequence shown here is derived from an EMBL/GenBank/DDBJ whole genome shotgun (WGS) entry which is preliminary data.</text>
</comment>
<dbReference type="AlphaFoldDB" id="X6NLM6"/>